<feature type="transmembrane region" description="Helical" evidence="1">
    <location>
        <begin position="115"/>
        <end position="134"/>
    </location>
</feature>
<dbReference type="RefSeq" id="WP_107977330.1">
    <property type="nucleotide sequence ID" value="NZ_BMEZ01000018.1"/>
</dbReference>
<organism evidence="2 3">
    <name type="scientific">Allosediminivita pacifica</name>
    <dbReference type="NCBI Taxonomy" id="1267769"/>
    <lineage>
        <taxon>Bacteria</taxon>
        <taxon>Pseudomonadati</taxon>
        <taxon>Pseudomonadota</taxon>
        <taxon>Alphaproteobacteria</taxon>
        <taxon>Rhodobacterales</taxon>
        <taxon>Paracoccaceae</taxon>
        <taxon>Allosediminivita</taxon>
    </lineage>
</organism>
<dbReference type="AlphaFoldDB" id="A0A2T6AQX0"/>
<feature type="transmembrane region" description="Helical" evidence="1">
    <location>
        <begin position="77"/>
        <end position="95"/>
    </location>
</feature>
<comment type="caution">
    <text evidence="2">The sequence shown here is derived from an EMBL/GenBank/DDBJ whole genome shotgun (WGS) entry which is preliminary data.</text>
</comment>
<dbReference type="EMBL" id="QBKN01000017">
    <property type="protein sequence ID" value="PTX46225.1"/>
    <property type="molecule type" value="Genomic_DNA"/>
</dbReference>
<dbReference type="Proteomes" id="UP000244069">
    <property type="component" value="Unassembled WGS sequence"/>
</dbReference>
<keyword evidence="1" id="KW-1133">Transmembrane helix</keyword>
<reference evidence="2 3" key="1">
    <citation type="submission" date="2018-04" db="EMBL/GenBank/DDBJ databases">
        <title>Genomic Encyclopedia of Archaeal and Bacterial Type Strains, Phase II (KMG-II): from individual species to whole genera.</title>
        <authorList>
            <person name="Goeker M."/>
        </authorList>
    </citation>
    <scope>NUCLEOTIDE SEQUENCE [LARGE SCALE GENOMIC DNA]</scope>
    <source>
        <strain evidence="2 3">DSM 29329</strain>
    </source>
</reference>
<evidence type="ECO:0000313" key="2">
    <source>
        <dbReference type="EMBL" id="PTX46225.1"/>
    </source>
</evidence>
<evidence type="ECO:0000313" key="3">
    <source>
        <dbReference type="Proteomes" id="UP000244069"/>
    </source>
</evidence>
<feature type="transmembrane region" description="Helical" evidence="1">
    <location>
        <begin position="187"/>
        <end position="215"/>
    </location>
</feature>
<keyword evidence="1" id="KW-0472">Membrane</keyword>
<sequence>MTWTGIITSFGLLDYAAIALLLIAWLGSTYLIEHPPRFRPSTSTLMAGYRRAWMHEFVTRQPRIFDSQIVANLRQGTAFFASASMIAIGGGFALLGNTERLQNVAEDLALPSDPVIVWEIKLLLLLLFATNAFLKFVWSHRLFGYCSVIMAAVPNDETSPIALPRAEKAGEINVTAARGYNRGLRSVYFGISSAAWLVGAVPLAIAVLFTLAVVLRREFYSQSRAVLLADTDEPPPPGRGGGRSLSV</sequence>
<keyword evidence="1" id="KW-0812">Transmembrane</keyword>
<proteinExistence type="predicted"/>
<evidence type="ECO:0000256" key="1">
    <source>
        <dbReference type="SAM" id="Phobius"/>
    </source>
</evidence>
<protein>
    <submittedName>
        <fullName evidence="2">Putative membrane protein</fullName>
    </submittedName>
</protein>
<feature type="transmembrane region" description="Helical" evidence="1">
    <location>
        <begin position="12"/>
        <end position="32"/>
    </location>
</feature>
<dbReference type="OrthoDB" id="9806874at2"/>
<gene>
    <name evidence="2" type="ORF">C8N44_1178</name>
</gene>
<dbReference type="Pfam" id="PF04654">
    <property type="entry name" value="DUF599"/>
    <property type="match status" value="1"/>
</dbReference>
<keyword evidence="3" id="KW-1185">Reference proteome</keyword>
<name>A0A2T6AQX0_9RHOB</name>
<accession>A0A2T6AQX0</accession>
<dbReference type="InterPro" id="IPR006747">
    <property type="entry name" value="DUF599"/>
</dbReference>